<evidence type="ECO:0000313" key="2">
    <source>
        <dbReference type="EMBL" id="MDA1363036.1"/>
    </source>
</evidence>
<sequence length="122" mass="13915">MSQREFDPEAVADFQRILKADLDFIEEQIIPRMRDGDLSNMPAFGLEGVEGKKSEYLTSFQSTWTDLQNIKVTIKKMLEALDEIVKQNADTEDSNVTEIEQYLSVGESVPTEAPTTNYYDEL</sequence>
<dbReference type="Proteomes" id="UP001146067">
    <property type="component" value="Unassembled WGS sequence"/>
</dbReference>
<accession>A0A9X3PCV9</accession>
<gene>
    <name evidence="2" type="ORF">O1R50_25710</name>
</gene>
<evidence type="ECO:0000313" key="3">
    <source>
        <dbReference type="Proteomes" id="UP001146067"/>
    </source>
</evidence>
<protein>
    <submittedName>
        <fullName evidence="2">Uncharacterized protein</fullName>
    </submittedName>
</protein>
<name>A0A9X3PCV9_9ACTN</name>
<dbReference type="RefSeq" id="WP_270113122.1">
    <property type="nucleotide sequence ID" value="NZ_JAPZVP010000034.1"/>
</dbReference>
<reference evidence="2" key="1">
    <citation type="submission" date="2022-12" db="EMBL/GenBank/DDBJ databases">
        <title>Gycomyces niveus sp.nov.,a novel actinomycete isolated from soil in Shouguan.</title>
        <authorList>
            <person name="Yang X."/>
        </authorList>
    </citation>
    <scope>NUCLEOTIDE SEQUENCE</scope>
    <source>
        <strain evidence="2">NEAU-A15</strain>
    </source>
</reference>
<dbReference type="EMBL" id="JAPZVP010000034">
    <property type="protein sequence ID" value="MDA1363036.1"/>
    <property type="molecule type" value="Genomic_DNA"/>
</dbReference>
<dbReference type="AlphaFoldDB" id="A0A9X3PCV9"/>
<evidence type="ECO:0000256" key="1">
    <source>
        <dbReference type="SAM" id="Coils"/>
    </source>
</evidence>
<organism evidence="2 3">
    <name type="scientific">Glycomyces luteolus</name>
    <dbReference type="NCBI Taxonomy" id="2670330"/>
    <lineage>
        <taxon>Bacteria</taxon>
        <taxon>Bacillati</taxon>
        <taxon>Actinomycetota</taxon>
        <taxon>Actinomycetes</taxon>
        <taxon>Glycomycetales</taxon>
        <taxon>Glycomycetaceae</taxon>
        <taxon>Glycomyces</taxon>
    </lineage>
</organism>
<comment type="caution">
    <text evidence="2">The sequence shown here is derived from an EMBL/GenBank/DDBJ whole genome shotgun (WGS) entry which is preliminary data.</text>
</comment>
<feature type="coiled-coil region" evidence="1">
    <location>
        <begin position="67"/>
        <end position="94"/>
    </location>
</feature>
<keyword evidence="3" id="KW-1185">Reference proteome</keyword>
<proteinExistence type="predicted"/>
<keyword evidence="1" id="KW-0175">Coiled coil</keyword>